<evidence type="ECO:0000256" key="2">
    <source>
        <dbReference type="SAM" id="Phobius"/>
    </source>
</evidence>
<evidence type="ECO:0000313" key="3">
    <source>
        <dbReference type="EMBL" id="KAJ7738345.1"/>
    </source>
</evidence>
<proteinExistence type="predicted"/>
<evidence type="ECO:0000256" key="1">
    <source>
        <dbReference type="SAM" id="MobiDB-lite"/>
    </source>
</evidence>
<keyword evidence="2" id="KW-0472">Membrane</keyword>
<feature type="transmembrane region" description="Helical" evidence="2">
    <location>
        <begin position="79"/>
        <end position="101"/>
    </location>
</feature>
<comment type="caution">
    <text evidence="3">The sequence shown here is derived from an EMBL/GenBank/DDBJ whole genome shotgun (WGS) entry which is preliminary data.</text>
</comment>
<dbReference type="AlphaFoldDB" id="A0AAD7I9Y5"/>
<name>A0AAD7I9Y5_9AGAR</name>
<accession>A0AAD7I9Y5</accession>
<keyword evidence="2" id="KW-0812">Transmembrane</keyword>
<reference evidence="3" key="1">
    <citation type="submission" date="2023-03" db="EMBL/GenBank/DDBJ databases">
        <title>Massive genome expansion in bonnet fungi (Mycena s.s.) driven by repeated elements and novel gene families across ecological guilds.</title>
        <authorList>
            <consortium name="Lawrence Berkeley National Laboratory"/>
            <person name="Harder C.B."/>
            <person name="Miyauchi S."/>
            <person name="Viragh M."/>
            <person name="Kuo A."/>
            <person name="Thoen E."/>
            <person name="Andreopoulos B."/>
            <person name="Lu D."/>
            <person name="Skrede I."/>
            <person name="Drula E."/>
            <person name="Henrissat B."/>
            <person name="Morin E."/>
            <person name="Kohler A."/>
            <person name="Barry K."/>
            <person name="LaButti K."/>
            <person name="Morin E."/>
            <person name="Salamov A."/>
            <person name="Lipzen A."/>
            <person name="Mereny Z."/>
            <person name="Hegedus B."/>
            <person name="Baldrian P."/>
            <person name="Stursova M."/>
            <person name="Weitz H."/>
            <person name="Taylor A."/>
            <person name="Grigoriev I.V."/>
            <person name="Nagy L.G."/>
            <person name="Martin F."/>
            <person name="Kauserud H."/>
        </authorList>
    </citation>
    <scope>NUCLEOTIDE SEQUENCE</scope>
    <source>
        <strain evidence="3">CBHHK182m</strain>
    </source>
</reference>
<keyword evidence="4" id="KW-1185">Reference proteome</keyword>
<sequence length="231" mass="24903">MNPMSATDPDWMQCAVSHPAFRLPLLPHPFSPAPQLASNPRLRFTSISMRFLNFKAREVYQNVPASNCREIVGVCMEDAVVLIFIVVFTGGLLLVTLGLNFRTRWARRRQRAASNNSPPPPYSSIGFPTSSSRDAELSKSGSLSPSLDPYHVVAPSLDNSLLLKDGYFSHVPHPDATVPPSPRRSPPLPSAIAPGLGGGIQAGPSTPLSLAPPPPAYVPRPHYDVAKNPAL</sequence>
<protein>
    <submittedName>
        <fullName evidence="3">Uncharacterized protein</fullName>
    </submittedName>
</protein>
<dbReference type="EMBL" id="JARKIB010000112">
    <property type="protein sequence ID" value="KAJ7738345.1"/>
    <property type="molecule type" value="Genomic_DNA"/>
</dbReference>
<organism evidence="3 4">
    <name type="scientific">Mycena metata</name>
    <dbReference type="NCBI Taxonomy" id="1033252"/>
    <lineage>
        <taxon>Eukaryota</taxon>
        <taxon>Fungi</taxon>
        <taxon>Dikarya</taxon>
        <taxon>Basidiomycota</taxon>
        <taxon>Agaricomycotina</taxon>
        <taxon>Agaricomycetes</taxon>
        <taxon>Agaricomycetidae</taxon>
        <taxon>Agaricales</taxon>
        <taxon>Marasmiineae</taxon>
        <taxon>Mycenaceae</taxon>
        <taxon>Mycena</taxon>
    </lineage>
</organism>
<feature type="compositionally biased region" description="Pro residues" evidence="1">
    <location>
        <begin position="177"/>
        <end position="189"/>
    </location>
</feature>
<keyword evidence="2" id="KW-1133">Transmembrane helix</keyword>
<gene>
    <name evidence="3" type="ORF">B0H16DRAFT_1570529</name>
</gene>
<feature type="region of interest" description="Disordered" evidence="1">
    <location>
        <begin position="173"/>
        <end position="231"/>
    </location>
</feature>
<dbReference type="Proteomes" id="UP001215598">
    <property type="component" value="Unassembled WGS sequence"/>
</dbReference>
<evidence type="ECO:0000313" key="4">
    <source>
        <dbReference type="Proteomes" id="UP001215598"/>
    </source>
</evidence>
<feature type="region of interest" description="Disordered" evidence="1">
    <location>
        <begin position="110"/>
        <end position="143"/>
    </location>
</feature>